<feature type="region of interest" description="Disordered" evidence="1">
    <location>
        <begin position="61"/>
        <end position="80"/>
    </location>
</feature>
<keyword evidence="2" id="KW-0812">Transmembrane</keyword>
<sequence length="80" mass="8326">MTVLVMFGHVGHLVRHRAYRARAAFREGDRGALSIEMALLVIALLFAAGLVVVAIKTLVQQQAGQIQAPNTGTGGGGSGK</sequence>
<accession>A0ABW1G6Y4</accession>
<keyword evidence="4" id="KW-1185">Reference proteome</keyword>
<reference evidence="4" key="1">
    <citation type="journal article" date="2019" name="Int. J. Syst. Evol. Microbiol.">
        <title>The Global Catalogue of Microorganisms (GCM) 10K type strain sequencing project: providing services to taxonomists for standard genome sequencing and annotation.</title>
        <authorList>
            <consortium name="The Broad Institute Genomics Platform"/>
            <consortium name="The Broad Institute Genome Sequencing Center for Infectious Disease"/>
            <person name="Wu L."/>
            <person name="Ma J."/>
        </authorList>
    </citation>
    <scope>NUCLEOTIDE SEQUENCE [LARGE SCALE GENOMIC DNA]</scope>
    <source>
        <strain evidence="4">JCM 4816</strain>
    </source>
</reference>
<organism evidence="3 4">
    <name type="scientific">Streptacidiphilus monticola</name>
    <dbReference type="NCBI Taxonomy" id="2161674"/>
    <lineage>
        <taxon>Bacteria</taxon>
        <taxon>Bacillati</taxon>
        <taxon>Actinomycetota</taxon>
        <taxon>Actinomycetes</taxon>
        <taxon>Kitasatosporales</taxon>
        <taxon>Streptomycetaceae</taxon>
        <taxon>Streptacidiphilus</taxon>
    </lineage>
</organism>
<keyword evidence="2" id="KW-1133">Transmembrane helix</keyword>
<proteinExistence type="predicted"/>
<protein>
    <recommendedName>
        <fullName evidence="5">DUF2970 domain-containing protein</fullName>
    </recommendedName>
</protein>
<name>A0ABW1G6Y4_9ACTN</name>
<dbReference type="EMBL" id="JBHSQJ010000102">
    <property type="protein sequence ID" value="MFC5910138.1"/>
    <property type="molecule type" value="Genomic_DNA"/>
</dbReference>
<evidence type="ECO:0008006" key="5">
    <source>
        <dbReference type="Google" id="ProtNLM"/>
    </source>
</evidence>
<feature type="compositionally biased region" description="Polar residues" evidence="1">
    <location>
        <begin position="61"/>
        <end position="70"/>
    </location>
</feature>
<comment type="caution">
    <text evidence="3">The sequence shown here is derived from an EMBL/GenBank/DDBJ whole genome shotgun (WGS) entry which is preliminary data.</text>
</comment>
<evidence type="ECO:0000313" key="3">
    <source>
        <dbReference type="EMBL" id="MFC5910138.1"/>
    </source>
</evidence>
<feature type="transmembrane region" description="Helical" evidence="2">
    <location>
        <begin position="37"/>
        <end position="59"/>
    </location>
</feature>
<gene>
    <name evidence="3" type="ORF">ACFP3V_23325</name>
</gene>
<keyword evidence="2" id="KW-0472">Membrane</keyword>
<dbReference type="Proteomes" id="UP001596174">
    <property type="component" value="Unassembled WGS sequence"/>
</dbReference>
<evidence type="ECO:0000313" key="4">
    <source>
        <dbReference type="Proteomes" id="UP001596174"/>
    </source>
</evidence>
<evidence type="ECO:0000256" key="2">
    <source>
        <dbReference type="SAM" id="Phobius"/>
    </source>
</evidence>
<dbReference type="RefSeq" id="WP_380586772.1">
    <property type="nucleotide sequence ID" value="NZ_JBHSQJ010000102.1"/>
</dbReference>
<evidence type="ECO:0000256" key="1">
    <source>
        <dbReference type="SAM" id="MobiDB-lite"/>
    </source>
</evidence>